<organism evidence="4">
    <name type="scientific">Nippostrongylus brasiliensis</name>
    <name type="common">Rat hookworm</name>
    <dbReference type="NCBI Taxonomy" id="27835"/>
    <lineage>
        <taxon>Eukaryota</taxon>
        <taxon>Metazoa</taxon>
        <taxon>Ecdysozoa</taxon>
        <taxon>Nematoda</taxon>
        <taxon>Chromadorea</taxon>
        <taxon>Rhabditida</taxon>
        <taxon>Rhabditina</taxon>
        <taxon>Rhabditomorpha</taxon>
        <taxon>Strongyloidea</taxon>
        <taxon>Heligmosomidae</taxon>
        <taxon>Nippostrongylus</taxon>
    </lineage>
</organism>
<dbReference type="Proteomes" id="UP000271162">
    <property type="component" value="Unassembled WGS sequence"/>
</dbReference>
<evidence type="ECO:0000256" key="1">
    <source>
        <dbReference type="SAM" id="MobiDB-lite"/>
    </source>
</evidence>
<keyword evidence="3" id="KW-1185">Reference proteome</keyword>
<dbReference type="WBParaSite" id="NBR_0000095601-mRNA-1">
    <property type="protein sequence ID" value="NBR_0000095601-mRNA-1"/>
    <property type="gene ID" value="NBR_0000095601"/>
</dbReference>
<evidence type="ECO:0000313" key="2">
    <source>
        <dbReference type="EMBL" id="VDL64099.1"/>
    </source>
</evidence>
<protein>
    <submittedName>
        <fullName evidence="4">DUF4821 domain-containing protein</fullName>
    </submittedName>
</protein>
<dbReference type="EMBL" id="UYSL01000594">
    <property type="protein sequence ID" value="VDL64099.1"/>
    <property type="molecule type" value="Genomic_DNA"/>
</dbReference>
<reference evidence="2 3" key="2">
    <citation type="submission" date="2018-11" db="EMBL/GenBank/DDBJ databases">
        <authorList>
            <consortium name="Pathogen Informatics"/>
        </authorList>
    </citation>
    <scope>NUCLEOTIDE SEQUENCE [LARGE SCALE GENOMIC DNA]</scope>
</reference>
<proteinExistence type="predicted"/>
<sequence>MNKRVSGEDRPQHRRYRKRENGKVFGRATQSTFPDGFRCGSRPVLRYSFDSFTVDELSLLMKKHVPDGVCSDADYKERGVANVLDADSLFITEAANSKQTSLNKQETENFRIIRVDSYEDELYLRTMEMQTLQMNAGFIILFVKPLMESPDFRTNTYGTILGLLYERYRYPAVEQATQPDESGESEGSDVISAAAKPSQSQSDSDLPAEEAYNEKPSIREPPSTELCPSLPTSVTMPPIPADKHGEDLQRLSETEWETGEQAFPNEFINLNREEDRISVYAAPEKTTEHLLKLEEKRRKKLMEMLKRPEPPSSSESSGEYPLLFFVSSWEGTIETFTELVDAITMMLNEDRTQNEGVKIHISAKVIKPDGSTYQATTITAD</sequence>
<feature type="region of interest" description="Disordered" evidence="1">
    <location>
        <begin position="175"/>
        <end position="244"/>
    </location>
</feature>
<feature type="compositionally biased region" description="Basic and acidic residues" evidence="1">
    <location>
        <begin position="1"/>
        <end position="11"/>
    </location>
</feature>
<dbReference type="InterPro" id="IPR020149">
    <property type="entry name" value="Uncharacterised_C02F5.10"/>
</dbReference>
<name>A0A0N4XEK4_NIPBR</name>
<accession>A0A0N4XEK4</accession>
<gene>
    <name evidence="2" type="ORF">NBR_LOCUS957</name>
</gene>
<reference evidence="4" key="1">
    <citation type="submission" date="2017-02" db="UniProtKB">
        <authorList>
            <consortium name="WormBaseParasite"/>
        </authorList>
    </citation>
    <scope>IDENTIFICATION</scope>
</reference>
<feature type="region of interest" description="Disordered" evidence="1">
    <location>
        <begin position="1"/>
        <end position="24"/>
    </location>
</feature>
<dbReference type="Pfam" id="PF17309">
    <property type="entry name" value="DUF5356"/>
    <property type="match status" value="1"/>
</dbReference>
<evidence type="ECO:0000313" key="4">
    <source>
        <dbReference type="WBParaSite" id="NBR_0000095601-mRNA-1"/>
    </source>
</evidence>
<evidence type="ECO:0000313" key="3">
    <source>
        <dbReference type="Proteomes" id="UP000271162"/>
    </source>
</evidence>
<dbReference type="AlphaFoldDB" id="A0A0N4XEK4"/>